<dbReference type="InterPro" id="IPR029071">
    <property type="entry name" value="Ubiquitin-like_domsf"/>
</dbReference>
<evidence type="ECO:0000313" key="3">
    <source>
        <dbReference type="EMBL" id="KAF2854791.1"/>
    </source>
</evidence>
<dbReference type="EMBL" id="MU006292">
    <property type="protein sequence ID" value="KAF2854791.1"/>
    <property type="molecule type" value="Genomic_DNA"/>
</dbReference>
<dbReference type="Pfam" id="PF11976">
    <property type="entry name" value="Rad60-SLD"/>
    <property type="match status" value="1"/>
</dbReference>
<sequence>MSEPTTAAPVPKKRSLFKRAAWQDAAKKENEDIFSHASEFKDIVAEQNRRRDEAKKAEEAEAKQRKPSVPRESKSKRRRVSTEDSKPILPNSQPGSPSTTNKTTRTARRRTPLSPSFYVASESLTSLEDSFCRKESIIIDSSDDDDEGAAHTTYTPWQGDAKQNLAVRSSKRSAVDDDDEIEEVLDPTLVALQARAHQRALERTVSAGTPAPDGESTRVPIAQLFIQPEIPDAKPLMVKVRVDSTIEKPRKAWCERQQYTPQMTRGIFFTWKGTRLYDSTTIRRLGIQIDKHGNVSVDGDTNLYDEVNVPKIHVEAWTEDLFLQRKREDAADVAAKKTAAEAPLEAEQRTPTPEPEPVVSRVRLVLKVKGKDDFRLTVKPDTTFEHITSAYKTKLKVPKEQPITLVFDGDRLSPLDTVADAGIEDLDAIDVVFH</sequence>
<dbReference type="SUPFAM" id="SSF54236">
    <property type="entry name" value="Ubiquitin-like"/>
    <property type="match status" value="1"/>
</dbReference>
<dbReference type="InterPro" id="IPR000626">
    <property type="entry name" value="Ubiquitin-like_dom"/>
</dbReference>
<keyword evidence="4" id="KW-1185">Reference proteome</keyword>
<feature type="region of interest" description="Disordered" evidence="1">
    <location>
        <begin position="43"/>
        <end position="116"/>
    </location>
</feature>
<name>A0A6A7BH65_9PLEO</name>
<gene>
    <name evidence="3" type="ORF">T440DRAFT_464930</name>
</gene>
<evidence type="ECO:0000256" key="1">
    <source>
        <dbReference type="SAM" id="MobiDB-lite"/>
    </source>
</evidence>
<organism evidence="3 4">
    <name type="scientific">Plenodomus tracheiphilus IPT5</name>
    <dbReference type="NCBI Taxonomy" id="1408161"/>
    <lineage>
        <taxon>Eukaryota</taxon>
        <taxon>Fungi</taxon>
        <taxon>Dikarya</taxon>
        <taxon>Ascomycota</taxon>
        <taxon>Pezizomycotina</taxon>
        <taxon>Dothideomycetes</taxon>
        <taxon>Pleosporomycetidae</taxon>
        <taxon>Pleosporales</taxon>
        <taxon>Pleosporineae</taxon>
        <taxon>Leptosphaeriaceae</taxon>
        <taxon>Plenodomus</taxon>
    </lineage>
</organism>
<proteinExistence type="predicted"/>
<protein>
    <recommendedName>
        <fullName evidence="2">Ubiquitin-like domain-containing protein</fullName>
    </recommendedName>
</protein>
<dbReference type="OrthoDB" id="3365399at2759"/>
<accession>A0A6A7BH65</accession>
<dbReference type="Proteomes" id="UP000799423">
    <property type="component" value="Unassembled WGS sequence"/>
</dbReference>
<reference evidence="3" key="1">
    <citation type="submission" date="2020-01" db="EMBL/GenBank/DDBJ databases">
        <authorList>
            <consortium name="DOE Joint Genome Institute"/>
            <person name="Haridas S."/>
            <person name="Albert R."/>
            <person name="Binder M."/>
            <person name="Bloem J."/>
            <person name="Labutti K."/>
            <person name="Salamov A."/>
            <person name="Andreopoulos B."/>
            <person name="Baker S.E."/>
            <person name="Barry K."/>
            <person name="Bills G."/>
            <person name="Bluhm B.H."/>
            <person name="Cannon C."/>
            <person name="Castanera R."/>
            <person name="Culley D.E."/>
            <person name="Daum C."/>
            <person name="Ezra D."/>
            <person name="Gonzalez J.B."/>
            <person name="Henrissat B."/>
            <person name="Kuo A."/>
            <person name="Liang C."/>
            <person name="Lipzen A."/>
            <person name="Lutzoni F."/>
            <person name="Magnuson J."/>
            <person name="Mondo S."/>
            <person name="Nolan M."/>
            <person name="Ohm R."/>
            <person name="Pangilinan J."/>
            <person name="Park H.-J."/>
            <person name="Ramirez L."/>
            <person name="Alfaro M."/>
            <person name="Sun H."/>
            <person name="Tritt A."/>
            <person name="Yoshinaga Y."/>
            <person name="Zwiers L.-H."/>
            <person name="Turgeon B.G."/>
            <person name="Goodwin S.B."/>
            <person name="Spatafora J.W."/>
            <person name="Crous P.W."/>
            <person name="Grigoriev I.V."/>
        </authorList>
    </citation>
    <scope>NUCLEOTIDE SEQUENCE</scope>
    <source>
        <strain evidence="3">IPT5</strain>
    </source>
</reference>
<evidence type="ECO:0000259" key="2">
    <source>
        <dbReference type="PROSITE" id="PS50053"/>
    </source>
</evidence>
<dbReference type="PROSITE" id="PS50053">
    <property type="entry name" value="UBIQUITIN_2"/>
    <property type="match status" value="1"/>
</dbReference>
<dbReference type="PANTHER" id="PTHR10562">
    <property type="entry name" value="SMALL UBIQUITIN-RELATED MODIFIER"/>
    <property type="match status" value="1"/>
</dbReference>
<feature type="domain" description="Ubiquitin-like" evidence="2">
    <location>
        <begin position="362"/>
        <end position="434"/>
    </location>
</feature>
<dbReference type="SMART" id="SM00213">
    <property type="entry name" value="UBQ"/>
    <property type="match status" value="1"/>
</dbReference>
<evidence type="ECO:0000313" key="4">
    <source>
        <dbReference type="Proteomes" id="UP000799423"/>
    </source>
</evidence>
<dbReference type="CDD" id="cd17080">
    <property type="entry name" value="Ubl_SLD2_Esc2_like"/>
    <property type="match status" value="1"/>
</dbReference>
<feature type="compositionally biased region" description="Basic and acidic residues" evidence="1">
    <location>
        <begin position="43"/>
        <end position="73"/>
    </location>
</feature>
<dbReference type="AlphaFoldDB" id="A0A6A7BH65"/>
<dbReference type="InterPro" id="IPR022617">
    <property type="entry name" value="Rad60/SUMO-like_dom"/>
</dbReference>
<feature type="region of interest" description="Disordered" evidence="1">
    <location>
        <begin position="336"/>
        <end position="357"/>
    </location>
</feature>
<dbReference type="Gene3D" id="3.10.20.90">
    <property type="entry name" value="Phosphatidylinositol 3-kinase Catalytic Subunit, Chain A, domain 1"/>
    <property type="match status" value="1"/>
</dbReference>